<dbReference type="Pfam" id="PF13359">
    <property type="entry name" value="DDE_Tnp_4"/>
    <property type="match status" value="1"/>
</dbReference>
<proteinExistence type="predicted"/>
<accession>A0A6P7G2C5</accession>
<gene>
    <name evidence="6" type="primary">LOC114336865</name>
</gene>
<dbReference type="EnsemblMetazoa" id="XM_050655846.1">
    <property type="protein sequence ID" value="XP_050511803.1"/>
    <property type="gene ID" value="LOC126887916"/>
</dbReference>
<keyword evidence="5" id="KW-1185">Reference proteome</keyword>
<dbReference type="OrthoDB" id="5978526at2759"/>
<dbReference type="EnsemblMetazoa" id="XM_050658890.1">
    <property type="protein sequence ID" value="XP_050514847.1"/>
    <property type="gene ID" value="LOC126890064"/>
</dbReference>
<feature type="domain" description="DDE Tnp4" evidence="3">
    <location>
        <begin position="176"/>
        <end position="332"/>
    </location>
</feature>
<comment type="cofactor">
    <cofactor evidence="1">
        <name>a divalent metal cation</name>
        <dbReference type="ChEBI" id="CHEBI:60240"/>
    </cofactor>
</comment>
<dbReference type="RefSeq" id="XP_028143056.1">
    <property type="nucleotide sequence ID" value="XM_028287255.1"/>
</dbReference>
<dbReference type="PANTHER" id="PTHR34615:SF1">
    <property type="entry name" value="PX DOMAIN-CONTAINING PROTEIN"/>
    <property type="match status" value="1"/>
</dbReference>
<evidence type="ECO:0000313" key="6">
    <source>
        <dbReference type="RefSeq" id="XP_028143056.1"/>
    </source>
</evidence>
<protein>
    <submittedName>
        <fullName evidence="6">Uncharacterized protein LOC114336865 isoform X1</fullName>
    </submittedName>
</protein>
<keyword evidence="2" id="KW-0479">Metal-binding</keyword>
<dbReference type="InParanoid" id="A0A6P7G2C5"/>
<name>A0A6P7G2C5_DIAVI</name>
<reference evidence="4" key="2">
    <citation type="submission" date="2025-05" db="UniProtKB">
        <authorList>
            <consortium name="EnsemblMetazoa"/>
        </authorList>
    </citation>
    <scope>IDENTIFICATION</scope>
</reference>
<dbReference type="Proteomes" id="UP001652700">
    <property type="component" value="Unplaced"/>
</dbReference>
<evidence type="ECO:0000313" key="5">
    <source>
        <dbReference type="Proteomes" id="UP001652700"/>
    </source>
</evidence>
<organism evidence="6">
    <name type="scientific">Diabrotica virgifera virgifera</name>
    <name type="common">western corn rootworm</name>
    <dbReference type="NCBI Taxonomy" id="50390"/>
    <lineage>
        <taxon>Eukaryota</taxon>
        <taxon>Metazoa</taxon>
        <taxon>Ecdysozoa</taxon>
        <taxon>Arthropoda</taxon>
        <taxon>Hexapoda</taxon>
        <taxon>Insecta</taxon>
        <taxon>Pterygota</taxon>
        <taxon>Neoptera</taxon>
        <taxon>Endopterygota</taxon>
        <taxon>Coleoptera</taxon>
        <taxon>Polyphaga</taxon>
        <taxon>Cucujiformia</taxon>
        <taxon>Chrysomeloidea</taxon>
        <taxon>Chrysomelidae</taxon>
        <taxon>Galerucinae</taxon>
        <taxon>Diabroticina</taxon>
        <taxon>Diabroticites</taxon>
        <taxon>Diabrotica</taxon>
    </lineage>
</organism>
<dbReference type="InterPro" id="IPR027806">
    <property type="entry name" value="HARBI1_dom"/>
</dbReference>
<evidence type="ECO:0000256" key="2">
    <source>
        <dbReference type="ARBA" id="ARBA00022723"/>
    </source>
</evidence>
<evidence type="ECO:0000259" key="3">
    <source>
        <dbReference type="Pfam" id="PF13359"/>
    </source>
</evidence>
<evidence type="ECO:0000256" key="1">
    <source>
        <dbReference type="ARBA" id="ARBA00001968"/>
    </source>
</evidence>
<reference evidence="6" key="1">
    <citation type="submission" date="2025-04" db="UniProtKB">
        <authorList>
            <consortium name="RefSeq"/>
        </authorList>
    </citation>
    <scope>IDENTIFICATION</scope>
    <source>
        <tissue evidence="6">Whole insect</tissue>
    </source>
</reference>
<sequence length="359" mass="41187">MEDALDNVIRRGRGRNGIDHNLVRGIILNDIFVNPVVNPIQDPVLQFDLDNMEDKYVKLNFRFQREDLIRLAVALGIPEQIKTRSRHSSGGLEGLCILLRRLAYPSRLCDLEQLFRRSATSISEISNYVNNHIYRNHGYLLRDLGNLPWLNREKLSAYSNSIAAKGAAVQNCWGFIDGTARPICRPTELQEEYYSGHKRVHCLKYQSLICPDGIIVSLLGAYSGRRHDAFIFGQSGLYTQLERKCTFPDCIYVIYGDQAYGIRELLLCPYPGRGITEQQQNFNLSMSVTRQAVEWGFQKIISQFAFLDFKKNQKLLLQEVELMFKTAVLLCNCHTILYGSETAQFFNIEPVSLEEYLNL</sequence>
<evidence type="ECO:0000313" key="4">
    <source>
        <dbReference type="EnsemblMetazoa" id="XP_050511803.1"/>
    </source>
</evidence>
<dbReference type="PANTHER" id="PTHR34615">
    <property type="entry name" value="PX DOMAIN-CONTAINING PROTEIN"/>
    <property type="match status" value="1"/>
</dbReference>
<dbReference type="GO" id="GO:0046872">
    <property type="term" value="F:metal ion binding"/>
    <property type="evidence" value="ECO:0007669"/>
    <property type="project" value="UniProtKB-KW"/>
</dbReference>
<dbReference type="AlphaFoldDB" id="A0A6P7G2C5"/>
<dbReference type="EnsemblMetazoa" id="XM_050662057.1">
    <property type="protein sequence ID" value="XP_050518014.1"/>
    <property type="gene ID" value="LOC126892507"/>
</dbReference>